<dbReference type="PANTHER" id="PTHR43280">
    <property type="entry name" value="ARAC-FAMILY TRANSCRIPTIONAL REGULATOR"/>
    <property type="match status" value="1"/>
</dbReference>
<dbReference type="PRINTS" id="PR00032">
    <property type="entry name" value="HTHARAC"/>
</dbReference>
<dbReference type="PROSITE" id="PS01124">
    <property type="entry name" value="HTH_ARAC_FAMILY_2"/>
    <property type="match status" value="1"/>
</dbReference>
<dbReference type="Pfam" id="PF12833">
    <property type="entry name" value="HTH_18"/>
    <property type="match status" value="1"/>
</dbReference>
<feature type="domain" description="HTH araC/xylS-type" evidence="4">
    <location>
        <begin position="327"/>
        <end position="425"/>
    </location>
</feature>
<reference evidence="5 6" key="1">
    <citation type="submission" date="2019-09" db="EMBL/GenBank/DDBJ databases">
        <title>Draft genome sequencing of Hungatella hathewayi 123Y-2.</title>
        <authorList>
            <person name="Lv Q."/>
            <person name="Li S."/>
        </authorList>
    </citation>
    <scope>NUCLEOTIDE SEQUENCE [LARGE SCALE GENOMIC DNA]</scope>
    <source>
        <strain evidence="5 6">123Y-2</strain>
    </source>
</reference>
<keyword evidence="2" id="KW-0238">DNA-binding</keyword>
<evidence type="ECO:0000256" key="2">
    <source>
        <dbReference type="ARBA" id="ARBA00023125"/>
    </source>
</evidence>
<keyword evidence="1" id="KW-0805">Transcription regulation</keyword>
<gene>
    <name evidence="5" type="ORF">GNE07_23560</name>
</gene>
<dbReference type="InterPro" id="IPR009057">
    <property type="entry name" value="Homeodomain-like_sf"/>
</dbReference>
<dbReference type="SUPFAM" id="SSF46689">
    <property type="entry name" value="Homeodomain-like"/>
    <property type="match status" value="2"/>
</dbReference>
<evidence type="ECO:0000256" key="1">
    <source>
        <dbReference type="ARBA" id="ARBA00023015"/>
    </source>
</evidence>
<evidence type="ECO:0000259" key="4">
    <source>
        <dbReference type="PROSITE" id="PS01124"/>
    </source>
</evidence>
<dbReference type="PROSITE" id="PS00041">
    <property type="entry name" value="HTH_ARAC_FAMILY_1"/>
    <property type="match status" value="1"/>
</dbReference>
<comment type="caution">
    <text evidence="5">The sequence shown here is derived from an EMBL/GenBank/DDBJ whole genome shotgun (WGS) entry which is preliminary data.</text>
</comment>
<dbReference type="Gene3D" id="1.10.10.60">
    <property type="entry name" value="Homeodomain-like"/>
    <property type="match status" value="2"/>
</dbReference>
<name>A0AAW9WQR9_9FIRM</name>
<dbReference type="SMART" id="SM00342">
    <property type="entry name" value="HTH_ARAC"/>
    <property type="match status" value="1"/>
</dbReference>
<sequence>MPFCRQSGNPDCLLFDPVGGGGVMKEVDLISMIECVTASFHINLSIVKSPEDEKNCFDLGLRENILKCGRPNDVLHNIYAGCGPFILHHVIDRYDSEYDLFALPEDMRSCGDYILIGPYRKEYMDDFRLNRLIQKCGLPISLTSGLRDYFCEVPIVMDSGSWDELLLSIVRMCYDGQEIKKRLVELKEDESMGWKEDLPEDTLVHTKMLEDRYRMENELLHAIASGDADTALRICRKFSSTSVSRRFKDPNRDRRNILITSNAIYRKAAENGCVHPVHIDRLSSGFAKKIETVCTEREASRLALEMVRKYCLLVRNFSLKGHSSVIQKIVNHIDLNLAHDLSLKRLSEEYCVNASYLSTLFKKEMGQSITAYIAEQRMKQAILYLNSTDMQIQEIALAVGITDLNYFSKLFKKMTGMPPSVYKKNL</sequence>
<dbReference type="EMBL" id="WNME01000020">
    <property type="protein sequence ID" value="MUB66002.1"/>
    <property type="molecule type" value="Genomic_DNA"/>
</dbReference>
<dbReference type="InterPro" id="IPR020449">
    <property type="entry name" value="Tscrpt_reg_AraC-type_HTH"/>
</dbReference>
<organism evidence="5 6">
    <name type="scientific">Hungatella hathewayi</name>
    <dbReference type="NCBI Taxonomy" id="154046"/>
    <lineage>
        <taxon>Bacteria</taxon>
        <taxon>Bacillati</taxon>
        <taxon>Bacillota</taxon>
        <taxon>Clostridia</taxon>
        <taxon>Lachnospirales</taxon>
        <taxon>Lachnospiraceae</taxon>
        <taxon>Hungatella</taxon>
    </lineage>
</organism>
<protein>
    <submittedName>
        <fullName evidence="5">Helix-turn-helix domain-containing protein</fullName>
    </submittedName>
</protein>
<dbReference type="InterPro" id="IPR018062">
    <property type="entry name" value="HTH_AraC-typ_CS"/>
</dbReference>
<evidence type="ECO:0000256" key="3">
    <source>
        <dbReference type="ARBA" id="ARBA00023163"/>
    </source>
</evidence>
<evidence type="ECO:0000313" key="6">
    <source>
        <dbReference type="Proteomes" id="UP000434223"/>
    </source>
</evidence>
<dbReference type="PANTHER" id="PTHR43280:SF2">
    <property type="entry name" value="HTH-TYPE TRANSCRIPTIONAL REGULATOR EXSA"/>
    <property type="match status" value="1"/>
</dbReference>
<dbReference type="InterPro" id="IPR018060">
    <property type="entry name" value="HTH_AraC"/>
</dbReference>
<evidence type="ECO:0000313" key="5">
    <source>
        <dbReference type="EMBL" id="MUB66002.1"/>
    </source>
</evidence>
<dbReference type="GO" id="GO:0003700">
    <property type="term" value="F:DNA-binding transcription factor activity"/>
    <property type="evidence" value="ECO:0007669"/>
    <property type="project" value="InterPro"/>
</dbReference>
<dbReference type="GO" id="GO:0043565">
    <property type="term" value="F:sequence-specific DNA binding"/>
    <property type="evidence" value="ECO:0007669"/>
    <property type="project" value="InterPro"/>
</dbReference>
<dbReference type="AlphaFoldDB" id="A0AAW9WQR9"/>
<accession>A0AAW9WQR9</accession>
<dbReference type="Proteomes" id="UP000434223">
    <property type="component" value="Unassembled WGS sequence"/>
</dbReference>
<keyword evidence="3" id="KW-0804">Transcription</keyword>
<proteinExistence type="predicted"/>